<evidence type="ECO:0000256" key="1">
    <source>
        <dbReference type="ARBA" id="ARBA00023015"/>
    </source>
</evidence>
<evidence type="ECO:0000313" key="5">
    <source>
        <dbReference type="EMBL" id="HJC07042.1"/>
    </source>
</evidence>
<evidence type="ECO:0000256" key="2">
    <source>
        <dbReference type="ARBA" id="ARBA00023125"/>
    </source>
</evidence>
<dbReference type="GO" id="GO:0003700">
    <property type="term" value="F:DNA-binding transcription factor activity"/>
    <property type="evidence" value="ECO:0007669"/>
    <property type="project" value="TreeGrafter"/>
</dbReference>
<comment type="caution">
    <text evidence="5">The sequence shown here is derived from an EMBL/GenBank/DDBJ whole genome shotgun (WGS) entry which is preliminary data.</text>
</comment>
<dbReference type="SUPFAM" id="SSF53822">
    <property type="entry name" value="Periplasmic binding protein-like I"/>
    <property type="match status" value="1"/>
</dbReference>
<dbReference type="SUPFAM" id="SSF47413">
    <property type="entry name" value="lambda repressor-like DNA-binding domains"/>
    <property type="match status" value="1"/>
</dbReference>
<dbReference type="PROSITE" id="PS50932">
    <property type="entry name" value="HTH_LACI_2"/>
    <property type="match status" value="1"/>
</dbReference>
<dbReference type="PANTHER" id="PTHR30146:SF144">
    <property type="entry name" value="LACI-FAMILY TRANSCRIPTION REGULATOR"/>
    <property type="match status" value="1"/>
</dbReference>
<evidence type="ECO:0000259" key="4">
    <source>
        <dbReference type="PROSITE" id="PS50932"/>
    </source>
</evidence>
<protein>
    <submittedName>
        <fullName evidence="5">LacI family DNA-binding transcriptional regulator</fullName>
    </submittedName>
</protein>
<keyword evidence="1" id="KW-0805">Transcription regulation</keyword>
<dbReference type="Pfam" id="PF00356">
    <property type="entry name" value="LacI"/>
    <property type="match status" value="1"/>
</dbReference>
<reference evidence="5" key="2">
    <citation type="submission" date="2021-04" db="EMBL/GenBank/DDBJ databases">
        <authorList>
            <person name="Gilroy R."/>
        </authorList>
    </citation>
    <scope>NUCLEOTIDE SEQUENCE</scope>
    <source>
        <strain evidence="5">CHK180-15479</strain>
    </source>
</reference>
<gene>
    <name evidence="5" type="ORF">H9704_13015</name>
</gene>
<dbReference type="PROSITE" id="PS00356">
    <property type="entry name" value="HTH_LACI_1"/>
    <property type="match status" value="1"/>
</dbReference>
<dbReference type="Gene3D" id="3.40.50.2300">
    <property type="match status" value="2"/>
</dbReference>
<dbReference type="Pfam" id="PF13407">
    <property type="entry name" value="Peripla_BP_4"/>
    <property type="match status" value="1"/>
</dbReference>
<evidence type="ECO:0000256" key="3">
    <source>
        <dbReference type="ARBA" id="ARBA00023163"/>
    </source>
</evidence>
<dbReference type="Proteomes" id="UP000823910">
    <property type="component" value="Unassembled WGS sequence"/>
</dbReference>
<dbReference type="PANTHER" id="PTHR30146">
    <property type="entry name" value="LACI-RELATED TRANSCRIPTIONAL REPRESSOR"/>
    <property type="match status" value="1"/>
</dbReference>
<sequence>MDDKRITIKEIALLAGVSVGTVHGALYNKPGVSRETRAKVQRIARENHYRINSTAAALKRKPKKVAVVIPTVASVNRYYFNSLWAALNNYKNTINDLNILFTEIPYYINDPLLLSELQRIQEDEEISGVIGFSGYMDQKAKELLRDIGADGKTVVLVGERDSYGTALCSVLPDYVMAGRMVGELLSRQLKDRGRILICAGDVRIASHYRVVEGFAEFWREEGLENQLVRKHYSHDAQDYYNSLFDILSKEEEISACFAVTARESILLGQALEASGRAGKLLAVGSDMFEENISFLEQGVFSNLLNKNPYMQMRGALDSMVNCLAREERPRTREIYVGTEIVFKSSLPMYKQGETERFLI</sequence>
<dbReference type="InterPro" id="IPR000843">
    <property type="entry name" value="HTH_LacI"/>
</dbReference>
<dbReference type="AlphaFoldDB" id="A0A9D2SIX1"/>
<feature type="domain" description="HTH lacI-type" evidence="4">
    <location>
        <begin position="6"/>
        <end position="60"/>
    </location>
</feature>
<dbReference type="InterPro" id="IPR028082">
    <property type="entry name" value="Peripla_BP_I"/>
</dbReference>
<dbReference type="EMBL" id="DWWT01000070">
    <property type="protein sequence ID" value="HJC07042.1"/>
    <property type="molecule type" value="Genomic_DNA"/>
</dbReference>
<dbReference type="InterPro" id="IPR025997">
    <property type="entry name" value="SBP_2_dom"/>
</dbReference>
<dbReference type="InterPro" id="IPR010982">
    <property type="entry name" value="Lambda_DNA-bd_dom_sf"/>
</dbReference>
<dbReference type="Gene3D" id="1.10.260.40">
    <property type="entry name" value="lambda repressor-like DNA-binding domains"/>
    <property type="match status" value="1"/>
</dbReference>
<name>A0A9D2SIX1_9FIRM</name>
<keyword evidence="2 5" id="KW-0238">DNA-binding</keyword>
<keyword evidence="3" id="KW-0804">Transcription</keyword>
<accession>A0A9D2SIX1</accession>
<dbReference type="CDD" id="cd01392">
    <property type="entry name" value="HTH_LacI"/>
    <property type="match status" value="1"/>
</dbReference>
<dbReference type="SMART" id="SM00354">
    <property type="entry name" value="HTH_LACI"/>
    <property type="match status" value="1"/>
</dbReference>
<proteinExistence type="predicted"/>
<dbReference type="GO" id="GO:0000976">
    <property type="term" value="F:transcription cis-regulatory region binding"/>
    <property type="evidence" value="ECO:0007669"/>
    <property type="project" value="TreeGrafter"/>
</dbReference>
<reference evidence="5" key="1">
    <citation type="journal article" date="2021" name="PeerJ">
        <title>Extensive microbial diversity within the chicken gut microbiome revealed by metagenomics and culture.</title>
        <authorList>
            <person name="Gilroy R."/>
            <person name="Ravi A."/>
            <person name="Getino M."/>
            <person name="Pursley I."/>
            <person name="Horton D.L."/>
            <person name="Alikhan N.F."/>
            <person name="Baker D."/>
            <person name="Gharbi K."/>
            <person name="Hall N."/>
            <person name="Watson M."/>
            <person name="Adriaenssens E.M."/>
            <person name="Foster-Nyarko E."/>
            <person name="Jarju S."/>
            <person name="Secka A."/>
            <person name="Antonio M."/>
            <person name="Oren A."/>
            <person name="Chaudhuri R.R."/>
            <person name="La Ragione R."/>
            <person name="Hildebrand F."/>
            <person name="Pallen M.J."/>
        </authorList>
    </citation>
    <scope>NUCLEOTIDE SEQUENCE</scope>
    <source>
        <strain evidence="5">CHK180-15479</strain>
    </source>
</reference>
<organism evidence="5 6">
    <name type="scientific">Candidatus Enterocloster excrementipullorum</name>
    <dbReference type="NCBI Taxonomy" id="2838559"/>
    <lineage>
        <taxon>Bacteria</taxon>
        <taxon>Bacillati</taxon>
        <taxon>Bacillota</taxon>
        <taxon>Clostridia</taxon>
        <taxon>Lachnospirales</taxon>
        <taxon>Lachnospiraceae</taxon>
        <taxon>Enterocloster</taxon>
    </lineage>
</organism>
<evidence type="ECO:0000313" key="6">
    <source>
        <dbReference type="Proteomes" id="UP000823910"/>
    </source>
</evidence>